<reference evidence="2 3" key="1">
    <citation type="submission" date="2019-06" db="EMBL/GenBank/DDBJ databases">
        <title>Genome Sequence of the Brown Rot Fungal Pathogen Monilinia laxa.</title>
        <authorList>
            <person name="De Miccolis Angelini R.M."/>
            <person name="Landi L."/>
            <person name="Abate D."/>
            <person name="Pollastro S."/>
            <person name="Romanazzi G."/>
            <person name="Faretra F."/>
        </authorList>
    </citation>
    <scope>NUCLEOTIDE SEQUENCE [LARGE SCALE GENOMIC DNA]</scope>
    <source>
        <strain evidence="2 3">Mlax316</strain>
    </source>
</reference>
<accession>A0A5N6KHZ9</accession>
<dbReference type="EMBL" id="VIGI01000002">
    <property type="protein sequence ID" value="KAB8303317.1"/>
    <property type="molecule type" value="Genomic_DNA"/>
</dbReference>
<name>A0A5N6KHZ9_MONLA</name>
<protein>
    <submittedName>
        <fullName evidence="2">Uncharacterized protein</fullName>
    </submittedName>
</protein>
<evidence type="ECO:0000256" key="1">
    <source>
        <dbReference type="SAM" id="MobiDB-lite"/>
    </source>
</evidence>
<proteinExistence type="predicted"/>
<gene>
    <name evidence="2" type="ORF">EYC80_004755</name>
</gene>
<feature type="compositionally biased region" description="Basic and acidic residues" evidence="1">
    <location>
        <begin position="47"/>
        <end position="63"/>
    </location>
</feature>
<sequence>MYSHPIHSLKITQMCKECEKKIASTDRTASKLKQALKDIREAVERMEQMQTDKLDESAKKSSVDADDDVELAALESWD</sequence>
<feature type="region of interest" description="Disordered" evidence="1">
    <location>
        <begin position="47"/>
        <end position="67"/>
    </location>
</feature>
<evidence type="ECO:0000313" key="3">
    <source>
        <dbReference type="Proteomes" id="UP000326757"/>
    </source>
</evidence>
<comment type="caution">
    <text evidence="2">The sequence shown here is derived from an EMBL/GenBank/DDBJ whole genome shotgun (WGS) entry which is preliminary data.</text>
</comment>
<evidence type="ECO:0000313" key="2">
    <source>
        <dbReference type="EMBL" id="KAB8303317.1"/>
    </source>
</evidence>
<organism evidence="2 3">
    <name type="scientific">Monilinia laxa</name>
    <name type="common">Brown rot fungus</name>
    <name type="synonym">Sclerotinia laxa</name>
    <dbReference type="NCBI Taxonomy" id="61186"/>
    <lineage>
        <taxon>Eukaryota</taxon>
        <taxon>Fungi</taxon>
        <taxon>Dikarya</taxon>
        <taxon>Ascomycota</taxon>
        <taxon>Pezizomycotina</taxon>
        <taxon>Leotiomycetes</taxon>
        <taxon>Helotiales</taxon>
        <taxon>Sclerotiniaceae</taxon>
        <taxon>Monilinia</taxon>
    </lineage>
</organism>
<dbReference type="Proteomes" id="UP000326757">
    <property type="component" value="Unassembled WGS sequence"/>
</dbReference>
<dbReference type="AlphaFoldDB" id="A0A5N6KHZ9"/>
<keyword evidence="3" id="KW-1185">Reference proteome</keyword>
<dbReference type="OrthoDB" id="3551700at2759"/>